<feature type="non-terminal residue" evidence="2">
    <location>
        <position position="55"/>
    </location>
</feature>
<evidence type="ECO:0000313" key="3">
    <source>
        <dbReference type="Proteomes" id="UP000801492"/>
    </source>
</evidence>
<dbReference type="AlphaFoldDB" id="A0A8K0CUQ2"/>
<sequence>MERRNNKRKINTFDSFIFKKKIINDPDSDLTSVAVTEPEASSSQNYKNTSTSDTC</sequence>
<accession>A0A8K0CUQ2</accession>
<evidence type="ECO:0000313" key="2">
    <source>
        <dbReference type="EMBL" id="KAF2891063.1"/>
    </source>
</evidence>
<protein>
    <submittedName>
        <fullName evidence="2">Uncharacterized protein</fullName>
    </submittedName>
</protein>
<gene>
    <name evidence="2" type="ORF">ILUMI_15110</name>
</gene>
<proteinExistence type="predicted"/>
<comment type="caution">
    <text evidence="2">The sequence shown here is derived from an EMBL/GenBank/DDBJ whole genome shotgun (WGS) entry which is preliminary data.</text>
</comment>
<dbReference type="Proteomes" id="UP000801492">
    <property type="component" value="Unassembled WGS sequence"/>
</dbReference>
<reference evidence="2" key="1">
    <citation type="submission" date="2019-08" db="EMBL/GenBank/DDBJ databases">
        <title>The genome of the North American firefly Photinus pyralis.</title>
        <authorList>
            <consortium name="Photinus pyralis genome working group"/>
            <person name="Fallon T.R."/>
            <person name="Sander Lower S.E."/>
            <person name="Weng J.-K."/>
        </authorList>
    </citation>
    <scope>NUCLEOTIDE SEQUENCE</scope>
    <source>
        <strain evidence="2">TRF0915ILg1</strain>
        <tissue evidence="2">Whole body</tissue>
    </source>
</reference>
<evidence type="ECO:0000256" key="1">
    <source>
        <dbReference type="SAM" id="MobiDB-lite"/>
    </source>
</evidence>
<organism evidence="2 3">
    <name type="scientific">Ignelater luminosus</name>
    <name type="common">Cucubano</name>
    <name type="synonym">Pyrophorus luminosus</name>
    <dbReference type="NCBI Taxonomy" id="2038154"/>
    <lineage>
        <taxon>Eukaryota</taxon>
        <taxon>Metazoa</taxon>
        <taxon>Ecdysozoa</taxon>
        <taxon>Arthropoda</taxon>
        <taxon>Hexapoda</taxon>
        <taxon>Insecta</taxon>
        <taxon>Pterygota</taxon>
        <taxon>Neoptera</taxon>
        <taxon>Endopterygota</taxon>
        <taxon>Coleoptera</taxon>
        <taxon>Polyphaga</taxon>
        <taxon>Elateriformia</taxon>
        <taxon>Elateroidea</taxon>
        <taxon>Elateridae</taxon>
        <taxon>Agrypninae</taxon>
        <taxon>Pyrophorini</taxon>
        <taxon>Ignelater</taxon>
    </lineage>
</organism>
<name>A0A8K0CUQ2_IGNLU</name>
<dbReference type="EMBL" id="VTPC01039700">
    <property type="protein sequence ID" value="KAF2891063.1"/>
    <property type="molecule type" value="Genomic_DNA"/>
</dbReference>
<feature type="region of interest" description="Disordered" evidence="1">
    <location>
        <begin position="34"/>
        <end position="55"/>
    </location>
</feature>
<keyword evidence="3" id="KW-1185">Reference proteome</keyword>